<gene>
    <name evidence="1" type="ORF">EYF80_001649</name>
</gene>
<dbReference type="EMBL" id="SRLO01000007">
    <property type="protein sequence ID" value="TNN88068.1"/>
    <property type="molecule type" value="Genomic_DNA"/>
</dbReference>
<evidence type="ECO:0000313" key="1">
    <source>
        <dbReference type="EMBL" id="TNN88068.1"/>
    </source>
</evidence>
<reference evidence="1 2" key="1">
    <citation type="submission" date="2019-03" db="EMBL/GenBank/DDBJ databases">
        <title>First draft genome of Liparis tanakae, snailfish: a comprehensive survey of snailfish specific genes.</title>
        <authorList>
            <person name="Kim W."/>
            <person name="Song I."/>
            <person name="Jeong J.-H."/>
            <person name="Kim D."/>
            <person name="Kim S."/>
            <person name="Ryu S."/>
            <person name="Song J.Y."/>
            <person name="Lee S.K."/>
        </authorList>
    </citation>
    <scope>NUCLEOTIDE SEQUENCE [LARGE SCALE GENOMIC DNA]</scope>
    <source>
        <tissue evidence="1">Muscle</tissue>
    </source>
</reference>
<dbReference type="Proteomes" id="UP000314294">
    <property type="component" value="Unassembled WGS sequence"/>
</dbReference>
<keyword evidence="2" id="KW-1185">Reference proteome</keyword>
<comment type="caution">
    <text evidence="1">The sequence shown here is derived from an EMBL/GenBank/DDBJ whole genome shotgun (WGS) entry which is preliminary data.</text>
</comment>
<proteinExistence type="predicted"/>
<name>A0A4Z2JEJ5_9TELE</name>
<dbReference type="AlphaFoldDB" id="A0A4Z2JEJ5"/>
<protein>
    <submittedName>
        <fullName evidence="1">Uncharacterized protein</fullName>
    </submittedName>
</protein>
<organism evidence="1 2">
    <name type="scientific">Liparis tanakae</name>
    <name type="common">Tanaka's snailfish</name>
    <dbReference type="NCBI Taxonomy" id="230148"/>
    <lineage>
        <taxon>Eukaryota</taxon>
        <taxon>Metazoa</taxon>
        <taxon>Chordata</taxon>
        <taxon>Craniata</taxon>
        <taxon>Vertebrata</taxon>
        <taxon>Euteleostomi</taxon>
        <taxon>Actinopterygii</taxon>
        <taxon>Neopterygii</taxon>
        <taxon>Teleostei</taxon>
        <taxon>Neoteleostei</taxon>
        <taxon>Acanthomorphata</taxon>
        <taxon>Eupercaria</taxon>
        <taxon>Perciformes</taxon>
        <taxon>Cottioidei</taxon>
        <taxon>Cottales</taxon>
        <taxon>Liparidae</taxon>
        <taxon>Liparis</taxon>
    </lineage>
</organism>
<sequence>MSSARLARETQSQSGRWIDTRVRERMLEARLHSRCRVLDAIPVQRHRSHLLAAASEETVFPLTR</sequence>
<evidence type="ECO:0000313" key="2">
    <source>
        <dbReference type="Proteomes" id="UP000314294"/>
    </source>
</evidence>
<accession>A0A4Z2JEJ5</accession>